<organism evidence="2 3">
    <name type="scientific">Flammeovirga yaeyamensis</name>
    <dbReference type="NCBI Taxonomy" id="367791"/>
    <lineage>
        <taxon>Bacteria</taxon>
        <taxon>Pseudomonadati</taxon>
        <taxon>Bacteroidota</taxon>
        <taxon>Cytophagia</taxon>
        <taxon>Cytophagales</taxon>
        <taxon>Flammeovirgaceae</taxon>
        <taxon>Flammeovirga</taxon>
    </lineage>
</organism>
<evidence type="ECO:0000313" key="3">
    <source>
        <dbReference type="Proteomes" id="UP000678679"/>
    </source>
</evidence>
<gene>
    <name evidence="2" type="ORF">KMW28_13530</name>
</gene>
<protein>
    <recommendedName>
        <fullName evidence="4">Lipoprotein</fullName>
    </recommendedName>
</protein>
<reference evidence="2 3" key="1">
    <citation type="submission" date="2021-05" db="EMBL/GenBank/DDBJ databases">
        <title>Comparative genomic studies on the polysaccharide-degrading batcterial strains of the Flammeovirga genus.</title>
        <authorList>
            <person name="Zewei F."/>
            <person name="Zheng Z."/>
            <person name="Yu L."/>
            <person name="Ruyue G."/>
            <person name="Yanhong M."/>
            <person name="Yuanyuan C."/>
            <person name="Jingyan G."/>
            <person name="Wenjun H."/>
        </authorList>
    </citation>
    <scope>NUCLEOTIDE SEQUENCE [LARGE SCALE GENOMIC DNA]</scope>
    <source>
        <strain evidence="2 3">NBRC:100898</strain>
    </source>
</reference>
<dbReference type="RefSeq" id="WP_169666185.1">
    <property type="nucleotide sequence ID" value="NZ_CP076132.1"/>
</dbReference>
<evidence type="ECO:0008006" key="4">
    <source>
        <dbReference type="Google" id="ProtNLM"/>
    </source>
</evidence>
<feature type="signal peptide" evidence="1">
    <location>
        <begin position="1"/>
        <end position="19"/>
    </location>
</feature>
<proteinExistence type="predicted"/>
<dbReference type="KEGG" id="fya:KMW28_13530"/>
<dbReference type="AlphaFoldDB" id="A0AAX1MZL3"/>
<dbReference type="PROSITE" id="PS51257">
    <property type="entry name" value="PROKAR_LIPOPROTEIN"/>
    <property type="match status" value="1"/>
</dbReference>
<feature type="chain" id="PRO_5043600827" description="Lipoprotein" evidence="1">
    <location>
        <begin position="20"/>
        <end position="111"/>
    </location>
</feature>
<accession>A0AAX1MZL3</accession>
<name>A0AAX1MZL3_9BACT</name>
<evidence type="ECO:0000256" key="1">
    <source>
        <dbReference type="SAM" id="SignalP"/>
    </source>
</evidence>
<keyword evidence="1" id="KW-0732">Signal</keyword>
<sequence>MKKVLLIFLLGLFAMSCSEDEEPAPCDTQQTIADLTAVYEKLGNLPDDATCEDTKAAAQEALDFANANETCINEALEESFADDPDGLADAQQELEETKALLEVVTLLPCDL</sequence>
<dbReference type="Proteomes" id="UP000678679">
    <property type="component" value="Chromosome 1"/>
</dbReference>
<keyword evidence="3" id="KW-1185">Reference proteome</keyword>
<evidence type="ECO:0000313" key="2">
    <source>
        <dbReference type="EMBL" id="QWG00672.1"/>
    </source>
</evidence>
<dbReference type="EMBL" id="CP076132">
    <property type="protein sequence ID" value="QWG00672.1"/>
    <property type="molecule type" value="Genomic_DNA"/>
</dbReference>